<feature type="region of interest" description="Disordered" evidence="11">
    <location>
        <begin position="630"/>
        <end position="666"/>
    </location>
</feature>
<feature type="compositionally biased region" description="Polar residues" evidence="11">
    <location>
        <begin position="721"/>
        <end position="747"/>
    </location>
</feature>
<comment type="similarity">
    <text evidence="1">Belongs to the protein kinase superfamily. STE Ser/Thr protein kinase family. MAP kinase kinase kinase subfamily.</text>
</comment>
<dbReference type="InterPro" id="IPR029458">
    <property type="entry name" value="Ras-bd_By2"/>
</dbReference>
<dbReference type="InterPro" id="IPR008271">
    <property type="entry name" value="Ser/Thr_kinase_AS"/>
</dbReference>
<sequence>MAATISTAGSQNLEPTSSQLPPTITSPDQPTASSRSFIHLGSPRAQNTSFPVTPMSAVPSGLLDPPTTTSFADYLRTWTDAQVAKWLTEIKCPSHIDTFKEHDIRGDVLLELDPETLKEMNITSVGDKLRILGAVKILRQRCQSPNQARSYLGPQGENRMFESPRDPPKLNGHYPSHSRENSRENTHQNNASVSRAPKRLENKPAPLVLSPQGRGDLPRLVREPSSGDSCRAITAVRPLPQPAQPAPANSHTSTRPSLPPLPPAPRGQPPQPPTIQHTGARPSPNPRNLHPLSVQRSRTPNQDLPPFTNSPLPPAPTGQSLLTPVSGSSSLSSFGLPSDPRSGLGTALKPPVRTPSSSQSSPRSANSATHGRNISFGGMSSPLGYAPLQSKQRPSTSGTHPYASAQPPPVQAISNQNALALSPIAESHNSGSSSPGSTSPPVGSFPVSRSPLSQPSHSHTPSLDERHKLVKFVLPEEGRSCVIDVADCAGGTEVMEKVLRKLENVGTRKNDPTNLTNRVETEDGGLSIDGWRVYVDWEEQRDSSKPLSEAELLTVCRGPPDPLKDQGLTLRRTAKARRNKSAGRDPDEERETEAQKFPSSSASSVSQTGQRAKAIKRASTISVLSGLGVRDPEKVLEPPASPTQSPTSSITPQTNSMKKPSKLRNFFGQRPPSELITTHLTEYFPFAEKKALRTARHSMMLRASVGGKRDSMMSVNHPLPSLSSISTQGSGLSQRSASPARTTSSKGASMVSMASGVHDKVLNRSKESLTADENPPRLSISTDDGRSVILTGDDVEKLSGSDSKPHLLPPVNFPTESLSESMENLTGSQHLSGANPSITNRMSYMTELKGKHDWSDTASLLTVDEITAEVENRRQSMAVDMGVEGAEDWTKVESDIDEVSSLTSTTLDDEDEDEVECESEEETGKAVTCSGGTKWIKGALIGAGSFGKVYLGMDAVNGLLMAVKQVELPTGSAPNEERKKSMLSALEREIDLLKDLQHPNIVQYLYSSVDDDYLNIFLEYVPGGSVTALLRSYGAFEEPLVKNFVRQILQGLNYLHERDIIHRDIKGGNILVDNKGGIKISDFGISKKVDGNLLTGKRMYRPSFQGSVFWMAPEVVQQKVHTTAADIWSVGCLVVEMLTGEHPWAQLTQTQAIFKIGQSAKPEIPSDISSEAEDFLRKTFEIDHRARPSAGGLLQHAWLGVKKSTSSSNKNITASKNVPTIEVTT</sequence>
<feature type="compositionally biased region" description="Basic residues" evidence="11">
    <location>
        <begin position="572"/>
        <end position="581"/>
    </location>
</feature>
<feature type="region of interest" description="Disordered" evidence="11">
    <location>
        <begin position="1"/>
        <end position="36"/>
    </location>
</feature>
<dbReference type="Pfam" id="PF14847">
    <property type="entry name" value="Ras_bdg_2"/>
    <property type="match status" value="1"/>
</dbReference>
<dbReference type="SUPFAM" id="SSF47769">
    <property type="entry name" value="SAM/Pointed domain"/>
    <property type="match status" value="1"/>
</dbReference>
<dbReference type="EMBL" id="KN831946">
    <property type="protein sequence ID" value="KIO13760.1"/>
    <property type="molecule type" value="Genomic_DNA"/>
</dbReference>
<comment type="catalytic activity">
    <reaction evidence="9">
        <text>L-seryl-[protein] + ATP = O-phospho-L-seryl-[protein] + ADP + H(+)</text>
        <dbReference type="Rhea" id="RHEA:17989"/>
        <dbReference type="Rhea" id="RHEA-COMP:9863"/>
        <dbReference type="Rhea" id="RHEA-COMP:11604"/>
        <dbReference type="ChEBI" id="CHEBI:15378"/>
        <dbReference type="ChEBI" id="CHEBI:29999"/>
        <dbReference type="ChEBI" id="CHEBI:30616"/>
        <dbReference type="ChEBI" id="CHEBI:83421"/>
        <dbReference type="ChEBI" id="CHEBI:456216"/>
        <dbReference type="EC" id="2.7.11.25"/>
    </reaction>
</comment>
<dbReference type="AlphaFoldDB" id="A0A0C3PI60"/>
<feature type="compositionally biased region" description="Basic and acidic residues" evidence="11">
    <location>
        <begin position="177"/>
        <end position="186"/>
    </location>
</feature>
<dbReference type="Gene3D" id="1.10.150.50">
    <property type="entry name" value="Transcription Factor, Ets-1"/>
    <property type="match status" value="1"/>
</dbReference>
<dbReference type="Pfam" id="PF00536">
    <property type="entry name" value="SAM_1"/>
    <property type="match status" value="1"/>
</dbReference>
<dbReference type="HOGENOM" id="CLU_003051_3_2_1"/>
<accession>A0A0C3PI60</accession>
<keyword evidence="4" id="KW-0808">Transferase</keyword>
<dbReference type="GO" id="GO:0004709">
    <property type="term" value="F:MAP kinase kinase kinase activity"/>
    <property type="evidence" value="ECO:0007669"/>
    <property type="project" value="UniProtKB-EC"/>
</dbReference>
<keyword evidence="15" id="KW-1185">Reference proteome</keyword>
<evidence type="ECO:0000259" key="12">
    <source>
        <dbReference type="PROSITE" id="PS50011"/>
    </source>
</evidence>
<keyword evidence="3" id="KW-0723">Serine/threonine-protein kinase</keyword>
<dbReference type="PROSITE" id="PS00108">
    <property type="entry name" value="PROTEIN_KINASE_ST"/>
    <property type="match status" value="1"/>
</dbReference>
<feature type="compositionally biased region" description="Low complexity" evidence="11">
    <location>
        <begin position="430"/>
        <end position="448"/>
    </location>
</feature>
<keyword evidence="5 10" id="KW-0547">Nucleotide-binding</keyword>
<dbReference type="InterPro" id="IPR013761">
    <property type="entry name" value="SAM/pointed_sf"/>
</dbReference>
<dbReference type="Gene3D" id="3.10.20.90">
    <property type="entry name" value="Phosphatidylinositol 3-kinase Catalytic Subunit, Chain A, domain 1"/>
    <property type="match status" value="1"/>
</dbReference>
<gene>
    <name evidence="14" type="ORF">M404DRAFT_19147</name>
</gene>
<evidence type="ECO:0000256" key="5">
    <source>
        <dbReference type="ARBA" id="ARBA00022741"/>
    </source>
</evidence>
<name>A0A0C3PI60_PISTI</name>
<dbReference type="InterPro" id="IPR000719">
    <property type="entry name" value="Prot_kinase_dom"/>
</dbReference>
<dbReference type="FunFam" id="3.30.200.20:FF:000387">
    <property type="entry name" value="Serine/threonine-protein kinase STE11"/>
    <property type="match status" value="1"/>
</dbReference>
<feature type="compositionally biased region" description="Low complexity" evidence="11">
    <location>
        <begin position="642"/>
        <end position="656"/>
    </location>
</feature>
<dbReference type="SMART" id="SM00454">
    <property type="entry name" value="SAM"/>
    <property type="match status" value="1"/>
</dbReference>
<dbReference type="CDD" id="cd09534">
    <property type="entry name" value="SAM_Ste11_fungal"/>
    <property type="match status" value="1"/>
</dbReference>
<evidence type="ECO:0000313" key="14">
    <source>
        <dbReference type="EMBL" id="KIO13760.1"/>
    </source>
</evidence>
<dbReference type="GO" id="GO:0005524">
    <property type="term" value="F:ATP binding"/>
    <property type="evidence" value="ECO:0007669"/>
    <property type="project" value="UniProtKB-UniRule"/>
</dbReference>
<proteinExistence type="inferred from homology"/>
<dbReference type="PROSITE" id="PS00107">
    <property type="entry name" value="PROTEIN_KINASE_ATP"/>
    <property type="match status" value="1"/>
</dbReference>
<protein>
    <recommendedName>
        <fullName evidence="2">mitogen-activated protein kinase kinase kinase</fullName>
        <ecNumber evidence="2">2.7.11.25</ecNumber>
    </recommendedName>
</protein>
<reference evidence="15" key="2">
    <citation type="submission" date="2015-01" db="EMBL/GenBank/DDBJ databases">
        <title>Evolutionary Origins and Diversification of the Mycorrhizal Mutualists.</title>
        <authorList>
            <consortium name="DOE Joint Genome Institute"/>
            <consortium name="Mycorrhizal Genomics Consortium"/>
            <person name="Kohler A."/>
            <person name="Kuo A."/>
            <person name="Nagy L.G."/>
            <person name="Floudas D."/>
            <person name="Copeland A."/>
            <person name="Barry K.W."/>
            <person name="Cichocki N."/>
            <person name="Veneault-Fourrey C."/>
            <person name="LaButti K."/>
            <person name="Lindquist E.A."/>
            <person name="Lipzen A."/>
            <person name="Lundell T."/>
            <person name="Morin E."/>
            <person name="Murat C."/>
            <person name="Riley R."/>
            <person name="Ohm R."/>
            <person name="Sun H."/>
            <person name="Tunlid A."/>
            <person name="Henrissat B."/>
            <person name="Grigoriev I.V."/>
            <person name="Hibbett D.S."/>
            <person name="Martin F."/>
        </authorList>
    </citation>
    <scope>NUCLEOTIDE SEQUENCE [LARGE SCALE GENOMIC DNA]</scope>
    <source>
        <strain evidence="15">Marx 270</strain>
    </source>
</reference>
<dbReference type="PANTHER" id="PTHR11584">
    <property type="entry name" value="SERINE/THREONINE PROTEIN KINASE"/>
    <property type="match status" value="1"/>
</dbReference>
<feature type="compositionally biased region" description="Polar residues" evidence="11">
    <location>
        <begin position="389"/>
        <end position="399"/>
    </location>
</feature>
<dbReference type="InterPro" id="IPR017441">
    <property type="entry name" value="Protein_kinase_ATP_BS"/>
</dbReference>
<feature type="compositionally biased region" description="Low complexity" evidence="11">
    <location>
        <begin position="354"/>
        <end position="369"/>
    </location>
</feature>
<dbReference type="Gene3D" id="1.10.510.10">
    <property type="entry name" value="Transferase(Phosphotransferase) domain 1"/>
    <property type="match status" value="1"/>
</dbReference>
<dbReference type="SUPFAM" id="SSF56112">
    <property type="entry name" value="Protein kinase-like (PK-like)"/>
    <property type="match status" value="1"/>
</dbReference>
<feature type="region of interest" description="Disordered" evidence="11">
    <location>
        <begin position="146"/>
        <end position="464"/>
    </location>
</feature>
<dbReference type="InParanoid" id="A0A0C3PI60"/>
<feature type="compositionally biased region" description="Polar residues" evidence="11">
    <location>
        <begin position="294"/>
        <end position="310"/>
    </location>
</feature>
<feature type="compositionally biased region" description="Low complexity" evidence="11">
    <location>
        <begin position="320"/>
        <end position="338"/>
    </location>
</feature>
<evidence type="ECO:0000256" key="8">
    <source>
        <dbReference type="ARBA" id="ARBA00047559"/>
    </source>
</evidence>
<reference evidence="14 15" key="1">
    <citation type="submission" date="2014-04" db="EMBL/GenBank/DDBJ databases">
        <authorList>
            <consortium name="DOE Joint Genome Institute"/>
            <person name="Kuo A."/>
            <person name="Kohler A."/>
            <person name="Costa M.D."/>
            <person name="Nagy L.G."/>
            <person name="Floudas D."/>
            <person name="Copeland A."/>
            <person name="Barry K.W."/>
            <person name="Cichocki N."/>
            <person name="Veneault-Fourrey C."/>
            <person name="LaButti K."/>
            <person name="Lindquist E.A."/>
            <person name="Lipzen A."/>
            <person name="Lundell T."/>
            <person name="Morin E."/>
            <person name="Murat C."/>
            <person name="Sun H."/>
            <person name="Tunlid A."/>
            <person name="Henrissat B."/>
            <person name="Grigoriev I.V."/>
            <person name="Hibbett D.S."/>
            <person name="Martin F."/>
            <person name="Nordberg H.P."/>
            <person name="Cantor M.N."/>
            <person name="Hua S.X."/>
        </authorList>
    </citation>
    <scope>NUCLEOTIDE SEQUENCE [LARGE SCALE GENOMIC DNA]</scope>
    <source>
        <strain evidence="14 15">Marx 270</strain>
    </source>
</reference>
<evidence type="ECO:0000313" key="15">
    <source>
        <dbReference type="Proteomes" id="UP000054217"/>
    </source>
</evidence>
<feature type="compositionally biased region" description="Polar residues" evidence="11">
    <location>
        <begin position="450"/>
        <end position="461"/>
    </location>
</feature>
<dbReference type="PANTHER" id="PTHR11584:SF369">
    <property type="entry name" value="MITOGEN-ACTIVATED PROTEIN KINASE KINASE KINASE 19-RELATED"/>
    <property type="match status" value="1"/>
</dbReference>
<dbReference type="Pfam" id="PF00069">
    <property type="entry name" value="Pkinase"/>
    <property type="match status" value="1"/>
</dbReference>
<feature type="region of interest" description="Disordered" evidence="11">
    <location>
        <begin position="556"/>
        <end position="616"/>
    </location>
</feature>
<evidence type="ECO:0000256" key="4">
    <source>
        <dbReference type="ARBA" id="ARBA00022679"/>
    </source>
</evidence>
<evidence type="ECO:0000256" key="3">
    <source>
        <dbReference type="ARBA" id="ARBA00022527"/>
    </source>
</evidence>
<organism evidence="14 15">
    <name type="scientific">Pisolithus tinctorius Marx 270</name>
    <dbReference type="NCBI Taxonomy" id="870435"/>
    <lineage>
        <taxon>Eukaryota</taxon>
        <taxon>Fungi</taxon>
        <taxon>Dikarya</taxon>
        <taxon>Basidiomycota</taxon>
        <taxon>Agaricomycotina</taxon>
        <taxon>Agaricomycetes</taxon>
        <taxon>Agaricomycetidae</taxon>
        <taxon>Boletales</taxon>
        <taxon>Sclerodermatineae</taxon>
        <taxon>Pisolithaceae</taxon>
        <taxon>Pisolithus</taxon>
    </lineage>
</organism>
<feature type="region of interest" description="Disordered" evidence="11">
    <location>
        <begin position="705"/>
        <end position="752"/>
    </location>
</feature>
<evidence type="ECO:0000256" key="6">
    <source>
        <dbReference type="ARBA" id="ARBA00022777"/>
    </source>
</evidence>
<dbReference type="InterPro" id="IPR001660">
    <property type="entry name" value="SAM"/>
</dbReference>
<feature type="compositionally biased region" description="Low complexity" evidence="11">
    <location>
        <begin position="246"/>
        <end position="256"/>
    </location>
</feature>
<dbReference type="EC" id="2.7.11.25" evidence="2"/>
<evidence type="ECO:0000256" key="10">
    <source>
        <dbReference type="PROSITE-ProRule" id="PRU10141"/>
    </source>
</evidence>
<feature type="binding site" evidence="10">
    <location>
        <position position="964"/>
    </location>
    <ligand>
        <name>ATP</name>
        <dbReference type="ChEBI" id="CHEBI:30616"/>
    </ligand>
</feature>
<dbReference type="Proteomes" id="UP000054217">
    <property type="component" value="Unassembled WGS sequence"/>
</dbReference>
<keyword evidence="6" id="KW-0418">Kinase</keyword>
<feature type="domain" description="Protein kinase" evidence="12">
    <location>
        <begin position="935"/>
        <end position="1199"/>
    </location>
</feature>
<evidence type="ECO:0000256" key="9">
    <source>
        <dbReference type="ARBA" id="ARBA00048329"/>
    </source>
</evidence>
<dbReference type="SMART" id="SM01304">
    <property type="entry name" value="Ras_bdg_2"/>
    <property type="match status" value="1"/>
</dbReference>
<dbReference type="FunFam" id="1.10.510.10:FF:000334">
    <property type="entry name" value="Serine/threonine-protein kinase STE11"/>
    <property type="match status" value="1"/>
</dbReference>
<keyword evidence="7 10" id="KW-0067">ATP-binding</keyword>
<feature type="compositionally biased region" description="Basic and acidic residues" evidence="11">
    <location>
        <begin position="159"/>
        <end position="168"/>
    </location>
</feature>
<comment type="catalytic activity">
    <reaction evidence="8">
        <text>L-threonyl-[protein] + ATP = O-phospho-L-threonyl-[protein] + ADP + H(+)</text>
        <dbReference type="Rhea" id="RHEA:46608"/>
        <dbReference type="Rhea" id="RHEA-COMP:11060"/>
        <dbReference type="Rhea" id="RHEA-COMP:11605"/>
        <dbReference type="ChEBI" id="CHEBI:15378"/>
        <dbReference type="ChEBI" id="CHEBI:30013"/>
        <dbReference type="ChEBI" id="CHEBI:30616"/>
        <dbReference type="ChEBI" id="CHEBI:61977"/>
        <dbReference type="ChEBI" id="CHEBI:456216"/>
        <dbReference type="EC" id="2.7.11.25"/>
    </reaction>
</comment>
<dbReference type="OrthoDB" id="266718at2759"/>
<dbReference type="SMART" id="SM00220">
    <property type="entry name" value="S_TKc"/>
    <property type="match status" value="1"/>
</dbReference>
<feature type="domain" description="SAM" evidence="13">
    <location>
        <begin position="78"/>
        <end position="141"/>
    </location>
</feature>
<dbReference type="InterPro" id="IPR011009">
    <property type="entry name" value="Kinase-like_dom_sf"/>
</dbReference>
<dbReference type="PROSITE" id="PS50011">
    <property type="entry name" value="PROTEIN_KINASE_DOM"/>
    <property type="match status" value="1"/>
</dbReference>
<evidence type="ECO:0000256" key="7">
    <source>
        <dbReference type="ARBA" id="ARBA00022840"/>
    </source>
</evidence>
<evidence type="ECO:0000256" key="11">
    <source>
        <dbReference type="SAM" id="MobiDB-lite"/>
    </source>
</evidence>
<dbReference type="STRING" id="870435.A0A0C3PI60"/>
<evidence type="ECO:0000259" key="13">
    <source>
        <dbReference type="PROSITE" id="PS50105"/>
    </source>
</evidence>
<feature type="compositionally biased region" description="Pro residues" evidence="11">
    <location>
        <begin position="257"/>
        <end position="273"/>
    </location>
</feature>
<evidence type="ECO:0000256" key="1">
    <source>
        <dbReference type="ARBA" id="ARBA00006529"/>
    </source>
</evidence>
<evidence type="ECO:0000256" key="2">
    <source>
        <dbReference type="ARBA" id="ARBA00012406"/>
    </source>
</evidence>
<dbReference type="PROSITE" id="PS50105">
    <property type="entry name" value="SAM_DOMAIN"/>
    <property type="match status" value="1"/>
</dbReference>